<accession>A0ABP9ZNR9</accession>
<dbReference type="EMBL" id="BAABWD010000001">
    <property type="protein sequence ID" value="GAA6131103.1"/>
    <property type="molecule type" value="Genomic_DNA"/>
</dbReference>
<comment type="caution">
    <text evidence="1">The sequence shown here is derived from an EMBL/GenBank/DDBJ whole genome shotgun (WGS) entry which is preliminary data.</text>
</comment>
<name>A0ABP9ZNR9_9GAMM</name>
<gene>
    <name evidence="1" type="ORF">NBRC116187_14630</name>
</gene>
<reference evidence="1 2" key="1">
    <citation type="submission" date="2024-04" db="EMBL/GenBank/DDBJ databases">
        <title>Draft genome sequence of Halopseudomonas sabulinigri NBRC 116187.</title>
        <authorList>
            <person name="Miyakawa T."/>
            <person name="Kusuya Y."/>
            <person name="Miura T."/>
        </authorList>
    </citation>
    <scope>NUCLEOTIDE SEQUENCE [LARGE SCALE GENOMIC DNA]</scope>
    <source>
        <strain evidence="1 2">4NH20-0042</strain>
    </source>
</reference>
<evidence type="ECO:0000313" key="1">
    <source>
        <dbReference type="EMBL" id="GAA6131103.1"/>
    </source>
</evidence>
<keyword evidence="2" id="KW-1185">Reference proteome</keyword>
<organism evidence="1 2">
    <name type="scientific">Halopseudomonas sabulinigri</name>
    <dbReference type="NCBI Taxonomy" id="472181"/>
    <lineage>
        <taxon>Bacteria</taxon>
        <taxon>Pseudomonadati</taxon>
        <taxon>Pseudomonadota</taxon>
        <taxon>Gammaproteobacteria</taxon>
        <taxon>Pseudomonadales</taxon>
        <taxon>Pseudomonadaceae</taxon>
        <taxon>Halopseudomonas</taxon>
    </lineage>
</organism>
<dbReference type="Proteomes" id="UP001486808">
    <property type="component" value="Unassembled WGS sequence"/>
</dbReference>
<sequence>MRDIVKLWHGPCSALDAYKAATRDGQETDDSLISGALPRITAATAPRCSAAASNSPSVPS</sequence>
<evidence type="ECO:0000313" key="2">
    <source>
        <dbReference type="Proteomes" id="UP001486808"/>
    </source>
</evidence>
<protein>
    <submittedName>
        <fullName evidence="1">Uncharacterized protein</fullName>
    </submittedName>
</protein>
<proteinExistence type="predicted"/>